<sequence>MLSIPTTSFVDQTMIKNCNPLQGSNFNDNELESFVFELEDLLSVSVECNIGSSICAVNSGFGEPYDQENQNPNLVDDDTMIRICNPYLF</sequence>
<keyword evidence="2" id="KW-1185">Reference proteome</keyword>
<accession>A0A1R3HA11</accession>
<dbReference type="Proteomes" id="UP000187203">
    <property type="component" value="Unassembled WGS sequence"/>
</dbReference>
<gene>
    <name evidence="1" type="ORF">COLO4_30224</name>
</gene>
<evidence type="ECO:0000313" key="2">
    <source>
        <dbReference type="Proteomes" id="UP000187203"/>
    </source>
</evidence>
<organism evidence="1 2">
    <name type="scientific">Corchorus olitorius</name>
    <dbReference type="NCBI Taxonomy" id="93759"/>
    <lineage>
        <taxon>Eukaryota</taxon>
        <taxon>Viridiplantae</taxon>
        <taxon>Streptophyta</taxon>
        <taxon>Embryophyta</taxon>
        <taxon>Tracheophyta</taxon>
        <taxon>Spermatophyta</taxon>
        <taxon>Magnoliopsida</taxon>
        <taxon>eudicotyledons</taxon>
        <taxon>Gunneridae</taxon>
        <taxon>Pentapetalae</taxon>
        <taxon>rosids</taxon>
        <taxon>malvids</taxon>
        <taxon>Malvales</taxon>
        <taxon>Malvaceae</taxon>
        <taxon>Grewioideae</taxon>
        <taxon>Apeibeae</taxon>
        <taxon>Corchorus</taxon>
    </lineage>
</organism>
<dbReference type="AlphaFoldDB" id="A0A1R3HA11"/>
<comment type="caution">
    <text evidence="1">The sequence shown here is derived from an EMBL/GenBank/DDBJ whole genome shotgun (WGS) entry which is preliminary data.</text>
</comment>
<reference evidence="2" key="1">
    <citation type="submission" date="2013-09" db="EMBL/GenBank/DDBJ databases">
        <title>Corchorus olitorius genome sequencing.</title>
        <authorList>
            <person name="Alam M."/>
            <person name="Haque M.S."/>
            <person name="Islam M.S."/>
            <person name="Emdad E.M."/>
            <person name="Islam M.M."/>
            <person name="Ahmed B."/>
            <person name="Halim A."/>
            <person name="Hossen Q.M.M."/>
            <person name="Hossain M.Z."/>
            <person name="Ahmed R."/>
            <person name="Khan M.M."/>
            <person name="Islam R."/>
            <person name="Rashid M.M."/>
            <person name="Khan S.A."/>
            <person name="Rahman M.S."/>
            <person name="Alam M."/>
            <person name="Yahiya A.S."/>
            <person name="Khan M.S."/>
            <person name="Azam M.S."/>
            <person name="Haque T."/>
            <person name="Lashkar M.Z.H."/>
            <person name="Akhand A.I."/>
            <person name="Morshed G."/>
            <person name="Roy S."/>
            <person name="Uddin K.S."/>
            <person name="Rabeya T."/>
            <person name="Hossain A.S."/>
            <person name="Chowdhury A."/>
            <person name="Snigdha A.R."/>
            <person name="Mortoza M.S."/>
            <person name="Matin S.A."/>
            <person name="Hoque S.M.E."/>
            <person name="Islam M.K."/>
            <person name="Roy D.K."/>
            <person name="Haider R."/>
            <person name="Moosa M.M."/>
            <person name="Elias S.M."/>
            <person name="Hasan A.M."/>
            <person name="Jahan S."/>
            <person name="Shafiuddin M."/>
            <person name="Mahmood N."/>
            <person name="Shommy N.S."/>
        </authorList>
    </citation>
    <scope>NUCLEOTIDE SEQUENCE [LARGE SCALE GENOMIC DNA]</scope>
    <source>
        <strain evidence="2">cv. O-4</strain>
    </source>
</reference>
<evidence type="ECO:0000313" key="1">
    <source>
        <dbReference type="EMBL" id="OMO67103.1"/>
    </source>
</evidence>
<protein>
    <submittedName>
        <fullName evidence="1">Uncharacterized protein</fullName>
    </submittedName>
</protein>
<name>A0A1R3HA11_9ROSI</name>
<proteinExistence type="predicted"/>
<dbReference type="EMBL" id="AWUE01020677">
    <property type="protein sequence ID" value="OMO67103.1"/>
    <property type="molecule type" value="Genomic_DNA"/>
</dbReference>